<dbReference type="PANTHER" id="PTHR23511">
    <property type="entry name" value="SYNAPTIC VESICLE GLYCOPROTEIN 2"/>
    <property type="match status" value="1"/>
</dbReference>
<keyword evidence="5 7" id="KW-1133">Transmembrane helix</keyword>
<evidence type="ECO:0000313" key="9">
    <source>
        <dbReference type="EMBL" id="CAD7405371.1"/>
    </source>
</evidence>
<dbReference type="PROSITE" id="PS50850">
    <property type="entry name" value="MFS"/>
    <property type="match status" value="1"/>
</dbReference>
<evidence type="ECO:0000256" key="7">
    <source>
        <dbReference type="SAM" id="Phobius"/>
    </source>
</evidence>
<evidence type="ECO:0000256" key="1">
    <source>
        <dbReference type="ARBA" id="ARBA00004141"/>
    </source>
</evidence>
<feature type="transmembrane region" description="Helical" evidence="7">
    <location>
        <begin position="172"/>
        <end position="190"/>
    </location>
</feature>
<feature type="domain" description="Major facilitator superfamily (MFS) profile" evidence="8">
    <location>
        <begin position="105"/>
        <end position="324"/>
    </location>
</feature>
<evidence type="ECO:0000256" key="3">
    <source>
        <dbReference type="ARBA" id="ARBA00022448"/>
    </source>
</evidence>
<protein>
    <recommendedName>
        <fullName evidence="8">Major facilitator superfamily (MFS) profile domain-containing protein</fullName>
    </recommendedName>
</protein>
<keyword evidence="6 7" id="KW-0472">Membrane</keyword>
<dbReference type="SUPFAM" id="SSF103473">
    <property type="entry name" value="MFS general substrate transporter"/>
    <property type="match status" value="1"/>
</dbReference>
<accession>A0A7R9CZL3</accession>
<evidence type="ECO:0000256" key="5">
    <source>
        <dbReference type="ARBA" id="ARBA00022989"/>
    </source>
</evidence>
<evidence type="ECO:0000259" key="8">
    <source>
        <dbReference type="PROSITE" id="PS50850"/>
    </source>
</evidence>
<feature type="transmembrane region" description="Helical" evidence="7">
    <location>
        <begin position="196"/>
        <end position="217"/>
    </location>
</feature>
<evidence type="ECO:0000256" key="4">
    <source>
        <dbReference type="ARBA" id="ARBA00022692"/>
    </source>
</evidence>
<dbReference type="AlphaFoldDB" id="A0A7R9CZL3"/>
<name>A0A7R9CZL3_TIMPO</name>
<dbReference type="InterPro" id="IPR020846">
    <property type="entry name" value="MFS_dom"/>
</dbReference>
<dbReference type="Gene3D" id="1.20.1250.20">
    <property type="entry name" value="MFS general substrate transporter like domains"/>
    <property type="match status" value="1"/>
</dbReference>
<feature type="transmembrane region" description="Helical" evidence="7">
    <location>
        <begin position="229"/>
        <end position="252"/>
    </location>
</feature>
<comment type="similarity">
    <text evidence="2">Belongs to the major facilitator superfamily.</text>
</comment>
<dbReference type="Pfam" id="PF00083">
    <property type="entry name" value="Sugar_tr"/>
    <property type="match status" value="1"/>
</dbReference>
<evidence type="ECO:0000256" key="2">
    <source>
        <dbReference type="ARBA" id="ARBA00008335"/>
    </source>
</evidence>
<reference evidence="9" key="1">
    <citation type="submission" date="2020-11" db="EMBL/GenBank/DDBJ databases">
        <authorList>
            <person name="Tran Van P."/>
        </authorList>
    </citation>
    <scope>NUCLEOTIDE SEQUENCE</scope>
</reference>
<feature type="transmembrane region" description="Helical" evidence="7">
    <location>
        <begin position="142"/>
        <end position="160"/>
    </location>
</feature>
<organism evidence="9">
    <name type="scientific">Timema poppense</name>
    <name type="common">Walking stick</name>
    <dbReference type="NCBI Taxonomy" id="170557"/>
    <lineage>
        <taxon>Eukaryota</taxon>
        <taxon>Metazoa</taxon>
        <taxon>Ecdysozoa</taxon>
        <taxon>Arthropoda</taxon>
        <taxon>Hexapoda</taxon>
        <taxon>Insecta</taxon>
        <taxon>Pterygota</taxon>
        <taxon>Neoptera</taxon>
        <taxon>Polyneoptera</taxon>
        <taxon>Phasmatodea</taxon>
        <taxon>Timematodea</taxon>
        <taxon>Timematoidea</taxon>
        <taxon>Timematidae</taxon>
        <taxon>Timema</taxon>
    </lineage>
</organism>
<comment type="subcellular location">
    <subcellularLocation>
        <location evidence="1">Membrane</location>
        <topology evidence="1">Multi-pass membrane protein</topology>
    </subcellularLocation>
</comment>
<dbReference type="PANTHER" id="PTHR23511:SF34">
    <property type="entry name" value="SYNAPTIC VESICLE GLYCOPROTEIN 2"/>
    <property type="match status" value="1"/>
</dbReference>
<proteinExistence type="inferred from homology"/>
<dbReference type="InterPro" id="IPR005828">
    <property type="entry name" value="MFS_sugar_transport-like"/>
</dbReference>
<feature type="transmembrane region" description="Helical" evidence="7">
    <location>
        <begin position="272"/>
        <end position="291"/>
    </location>
</feature>
<gene>
    <name evidence="9" type="ORF">TPSB3V08_LOCUS4945</name>
</gene>
<sequence length="324" mass="35166">MPGRQHHQNSGGPNLAGSYSESAALVRSTEGMAYTEEGGGSMLNPRSPTAGATVANMHSRHQDDGPNDGGEDELMDYVDSEVSVLAQFHEDAIRQAGFGYFQWVVLLVVGLGLAADTIELFVIAFILPSAEVELCIDTNEKGWLAAITFLGMMTGAVMWGNLSDRMGRRRTLMSALGVNAVFSVIAALMPTFGTFMTARFCSGIGIGGAFPIVLAYFAEFLCKSDRARYLSLLLMFWALGGVFVALVGWAIIPSTGAEVVQESKEHFSAWHQFLLVCSLPSLVAVIGLVFLPESPRYLLEAGREVEAMMVYQVKQESSLFKIRR</sequence>
<dbReference type="GO" id="GO:0022857">
    <property type="term" value="F:transmembrane transporter activity"/>
    <property type="evidence" value="ECO:0007669"/>
    <property type="project" value="InterPro"/>
</dbReference>
<keyword evidence="4 7" id="KW-0812">Transmembrane</keyword>
<evidence type="ECO:0000256" key="6">
    <source>
        <dbReference type="ARBA" id="ARBA00023136"/>
    </source>
</evidence>
<dbReference type="GO" id="GO:0016020">
    <property type="term" value="C:membrane"/>
    <property type="evidence" value="ECO:0007669"/>
    <property type="project" value="UniProtKB-SubCell"/>
</dbReference>
<feature type="transmembrane region" description="Helical" evidence="7">
    <location>
        <begin position="103"/>
        <end position="130"/>
    </location>
</feature>
<dbReference type="EMBL" id="OD002493">
    <property type="protein sequence ID" value="CAD7405371.1"/>
    <property type="molecule type" value="Genomic_DNA"/>
</dbReference>
<dbReference type="InterPro" id="IPR036259">
    <property type="entry name" value="MFS_trans_sf"/>
</dbReference>
<keyword evidence="3" id="KW-0813">Transport</keyword>